<evidence type="ECO:0000313" key="2">
    <source>
        <dbReference type="EMBL" id="ATG49601.1"/>
    </source>
</evidence>
<feature type="domain" description="CoA-binding" evidence="1">
    <location>
        <begin position="16"/>
        <end position="112"/>
    </location>
</feature>
<name>A0A291GHE9_9RHOB</name>
<dbReference type="PANTHER" id="PTHR33303">
    <property type="entry name" value="CYTOPLASMIC PROTEIN-RELATED"/>
    <property type="match status" value="1"/>
</dbReference>
<dbReference type="Gene3D" id="3.40.50.720">
    <property type="entry name" value="NAD(P)-binding Rossmann-like Domain"/>
    <property type="match status" value="1"/>
</dbReference>
<dbReference type="Proteomes" id="UP000217935">
    <property type="component" value="Chromosome"/>
</dbReference>
<dbReference type="STRING" id="1758178.GCA_001550095_00853"/>
<evidence type="ECO:0000259" key="1">
    <source>
        <dbReference type="SMART" id="SM00881"/>
    </source>
</evidence>
<dbReference type="SMART" id="SM00881">
    <property type="entry name" value="CoA_binding"/>
    <property type="match status" value="1"/>
</dbReference>
<dbReference type="SUPFAM" id="SSF51735">
    <property type="entry name" value="NAD(P)-binding Rossmann-fold domains"/>
    <property type="match status" value="1"/>
</dbReference>
<dbReference type="AlphaFoldDB" id="A0A291GHE9"/>
<dbReference type="InterPro" id="IPR003781">
    <property type="entry name" value="CoA-bd"/>
</dbReference>
<gene>
    <name evidence="2" type="ORF">CEW89_19725</name>
</gene>
<dbReference type="OrthoDB" id="9804695at2"/>
<evidence type="ECO:0000313" key="3">
    <source>
        <dbReference type="Proteomes" id="UP000217935"/>
    </source>
</evidence>
<dbReference type="RefSeq" id="WP_096807053.1">
    <property type="nucleotide sequence ID" value="NZ_CP022196.1"/>
</dbReference>
<proteinExistence type="predicted"/>
<dbReference type="EMBL" id="CP022196">
    <property type="protein sequence ID" value="ATG49601.1"/>
    <property type="molecule type" value="Genomic_DNA"/>
</dbReference>
<organism evidence="2 3">
    <name type="scientific">Celeribacter ethanolicus</name>
    <dbReference type="NCBI Taxonomy" id="1758178"/>
    <lineage>
        <taxon>Bacteria</taxon>
        <taxon>Pseudomonadati</taxon>
        <taxon>Pseudomonadota</taxon>
        <taxon>Alphaproteobacteria</taxon>
        <taxon>Rhodobacterales</taxon>
        <taxon>Roseobacteraceae</taxon>
        <taxon>Celeribacter</taxon>
    </lineage>
</organism>
<protein>
    <submittedName>
        <fullName evidence="2">CoA-binding protein</fullName>
    </submittedName>
</protein>
<reference evidence="2 3" key="1">
    <citation type="submission" date="2017-06" db="EMBL/GenBank/DDBJ databases">
        <title>Celeribacter sp. TSPH2 complete genome sequence.</title>
        <authorList>
            <person name="Woo J.-H."/>
            <person name="Kim H.-S."/>
        </authorList>
    </citation>
    <scope>NUCLEOTIDE SEQUENCE [LARGE SCALE GENOMIC DNA]</scope>
    <source>
        <strain evidence="2 3">TSPH2</strain>
    </source>
</reference>
<accession>A0A291GHE9</accession>
<sequence length="143" mass="15637">MQHVDRLTDTDIARILGDTKVIALVGASPRPERPSHQVGEFLAKRGYKVIPVNPGQAGKELFGQTVVASLSEIDEPVDMVDIFRRSEEVMNVVEEALKHLTGLKYVWMQLGIANDKAAALAHAQGAEVVMDRCPAIEIPRLGL</sequence>
<dbReference type="PANTHER" id="PTHR33303:SF2">
    <property type="entry name" value="COA-BINDING DOMAIN-CONTAINING PROTEIN"/>
    <property type="match status" value="1"/>
</dbReference>
<keyword evidence="3" id="KW-1185">Reference proteome</keyword>
<dbReference type="Pfam" id="PF13380">
    <property type="entry name" value="CoA_binding_2"/>
    <property type="match status" value="1"/>
</dbReference>
<dbReference type="KEGG" id="ceh:CEW89_19725"/>
<dbReference type="InterPro" id="IPR036291">
    <property type="entry name" value="NAD(P)-bd_dom_sf"/>
</dbReference>